<dbReference type="PROSITE" id="PS52016">
    <property type="entry name" value="TONB_DEPENDENT_REC_3"/>
    <property type="match status" value="1"/>
</dbReference>
<protein>
    <recommendedName>
        <fullName evidence="15">TonB-dependent receptor</fullName>
    </recommendedName>
</protein>
<organism evidence="13 14">
    <name type="scientific">Sphingomonas turrisvirgatae</name>
    <dbReference type="NCBI Taxonomy" id="1888892"/>
    <lineage>
        <taxon>Bacteria</taxon>
        <taxon>Pseudomonadati</taxon>
        <taxon>Pseudomonadota</taxon>
        <taxon>Alphaproteobacteria</taxon>
        <taxon>Sphingomonadales</taxon>
        <taxon>Sphingomonadaceae</taxon>
        <taxon>Sphingomonas</taxon>
    </lineage>
</organism>
<dbReference type="InterPro" id="IPR010104">
    <property type="entry name" value="TonB_rcpt_bac"/>
</dbReference>
<comment type="caution">
    <text evidence="13">The sequence shown here is derived from an EMBL/GenBank/DDBJ whole genome shotgun (WGS) entry which is preliminary data.</text>
</comment>
<evidence type="ECO:0000313" key="13">
    <source>
        <dbReference type="EMBL" id="ODP38852.1"/>
    </source>
</evidence>
<evidence type="ECO:0000256" key="6">
    <source>
        <dbReference type="ARBA" id="ARBA00023136"/>
    </source>
</evidence>
<dbReference type="GO" id="GO:0009279">
    <property type="term" value="C:cell outer membrane"/>
    <property type="evidence" value="ECO:0007669"/>
    <property type="project" value="UniProtKB-SubCell"/>
</dbReference>
<feature type="chain" id="PRO_5009132175" description="TonB-dependent receptor" evidence="10">
    <location>
        <begin position="27"/>
        <end position="913"/>
    </location>
</feature>
<dbReference type="RefSeq" id="WP_069319456.1">
    <property type="nucleotide sequence ID" value="NZ_MDDS01000011.1"/>
</dbReference>
<dbReference type="PANTHER" id="PTHR40980:SF3">
    <property type="entry name" value="TONB-DEPENDENT RECEPTOR-LIKE BETA-BARREL DOMAIN-CONTAINING PROTEIN"/>
    <property type="match status" value="1"/>
</dbReference>
<feature type="signal peptide" evidence="10">
    <location>
        <begin position="1"/>
        <end position="26"/>
    </location>
</feature>
<keyword evidence="7 8" id="KW-0998">Cell outer membrane</keyword>
<dbReference type="PANTHER" id="PTHR40980">
    <property type="entry name" value="PLUG DOMAIN-CONTAINING PROTEIN"/>
    <property type="match status" value="1"/>
</dbReference>
<dbReference type="Pfam" id="PF00593">
    <property type="entry name" value="TonB_dep_Rec_b-barrel"/>
    <property type="match status" value="1"/>
</dbReference>
<dbReference type="InterPro" id="IPR039426">
    <property type="entry name" value="TonB-dep_rcpt-like"/>
</dbReference>
<keyword evidence="5 9" id="KW-0798">TonB box</keyword>
<evidence type="ECO:0000256" key="1">
    <source>
        <dbReference type="ARBA" id="ARBA00004571"/>
    </source>
</evidence>
<evidence type="ECO:0000256" key="8">
    <source>
        <dbReference type="PROSITE-ProRule" id="PRU01360"/>
    </source>
</evidence>
<evidence type="ECO:0000256" key="7">
    <source>
        <dbReference type="ARBA" id="ARBA00023237"/>
    </source>
</evidence>
<reference evidence="13 14" key="1">
    <citation type="submission" date="2016-08" db="EMBL/GenBank/DDBJ databases">
        <title>Draft genome of the agarase producing Sphingomonas sp. MCT13.</title>
        <authorList>
            <person name="D'Andrea M.M."/>
            <person name="Rossolini G.M."/>
            <person name="Thaller M.C."/>
        </authorList>
    </citation>
    <scope>NUCLEOTIDE SEQUENCE [LARGE SCALE GENOMIC DNA]</scope>
    <source>
        <strain evidence="13 14">MCT13</strain>
    </source>
</reference>
<evidence type="ECO:0000259" key="11">
    <source>
        <dbReference type="Pfam" id="PF00593"/>
    </source>
</evidence>
<evidence type="ECO:0000256" key="9">
    <source>
        <dbReference type="RuleBase" id="RU003357"/>
    </source>
</evidence>
<comment type="similarity">
    <text evidence="8 9">Belongs to the TonB-dependent receptor family.</text>
</comment>
<keyword evidence="2 8" id="KW-0813">Transport</keyword>
<dbReference type="OrthoDB" id="5476657at2"/>
<comment type="subcellular location">
    <subcellularLocation>
        <location evidence="1 8">Cell outer membrane</location>
        <topology evidence="1 8">Multi-pass membrane protein</topology>
    </subcellularLocation>
</comment>
<dbReference type="Proteomes" id="UP000094487">
    <property type="component" value="Unassembled WGS sequence"/>
</dbReference>
<evidence type="ECO:0000256" key="4">
    <source>
        <dbReference type="ARBA" id="ARBA00022692"/>
    </source>
</evidence>
<dbReference type="InterPro" id="IPR000531">
    <property type="entry name" value="Beta-barrel_TonB"/>
</dbReference>
<proteinExistence type="inferred from homology"/>
<evidence type="ECO:0000256" key="3">
    <source>
        <dbReference type="ARBA" id="ARBA00022452"/>
    </source>
</evidence>
<evidence type="ECO:0000256" key="2">
    <source>
        <dbReference type="ARBA" id="ARBA00022448"/>
    </source>
</evidence>
<name>A0A1E3LYE3_9SPHN</name>
<keyword evidence="3 8" id="KW-1134">Transmembrane beta strand</keyword>
<feature type="domain" description="TonB-dependent receptor plug" evidence="12">
    <location>
        <begin position="58"/>
        <end position="153"/>
    </location>
</feature>
<evidence type="ECO:0000256" key="5">
    <source>
        <dbReference type="ARBA" id="ARBA00023077"/>
    </source>
</evidence>
<evidence type="ECO:0000256" key="10">
    <source>
        <dbReference type="SAM" id="SignalP"/>
    </source>
</evidence>
<keyword evidence="6 8" id="KW-0472">Membrane</keyword>
<dbReference type="InterPro" id="IPR036942">
    <property type="entry name" value="Beta-barrel_TonB_sf"/>
</dbReference>
<keyword evidence="10" id="KW-0732">Signal</keyword>
<dbReference type="NCBIfam" id="TIGR01782">
    <property type="entry name" value="TonB-Xanth-Caul"/>
    <property type="match status" value="1"/>
</dbReference>
<evidence type="ECO:0008006" key="15">
    <source>
        <dbReference type="Google" id="ProtNLM"/>
    </source>
</evidence>
<dbReference type="InterPro" id="IPR037066">
    <property type="entry name" value="Plug_dom_sf"/>
</dbReference>
<evidence type="ECO:0000259" key="12">
    <source>
        <dbReference type="Pfam" id="PF07715"/>
    </source>
</evidence>
<dbReference type="AlphaFoldDB" id="A0A1E3LYE3"/>
<dbReference type="InterPro" id="IPR012910">
    <property type="entry name" value="Plug_dom"/>
</dbReference>
<keyword evidence="4 8" id="KW-0812">Transmembrane</keyword>
<evidence type="ECO:0000313" key="14">
    <source>
        <dbReference type="Proteomes" id="UP000094487"/>
    </source>
</evidence>
<sequence length="913" mass="99625">MINRNFRMLIGTASVLALAVPAMARAQDEQAAAAPGAEPDEIIVSAIRQSLETAQALKQESDEIVDSVVAEDIGRLPDVTASESLARITGVQVERNGGTAQAVRVRGLPDLSTTYNGREVFTAEGRYVQLQDFPSNSVARIDVYKAASANLLEPGLAGLIDVRSRKPLDFKGSRVVGSVTGLHWHQSQKTGVEANLLLSTRWSTGIGDMGFLIEGSYADIKFQDSARNVSQTILNRTNVPGYVGTALRYPSFVNIDYTTADRWRPNAAAAFQWRPSPDLEIYLDGLYQGYRSNGGGRNFQVNSGDAAVLSNIVLFPGTNLIKSMDASAGGQVVGGQVANNQWTDTYQGGAGFIWKNGPMRITGDVAYTDSTFTNHNYVFNFTSQTQPVRHFDFDTDQGVGGGTVTLINYDQFNPALFRWTQINETGNRGHGDALQARLDLDYRVERWGITNLQAGIRFADRNADNYTYTRVGTAPAGRLFSLLPLSYESANPGFRGDDVDSLRRFLVPTRESIAENVDVLRNLAGQPSGRPSFGDPNYVSNEKTYTAYVQARYDFDIGVPIDGLIGLRATRTEDTINGFARSTTGTGAGAVTTVTPITRFSRYDDYLPNVSARIRFDPNLQLRLAFTMTRTRPGFGQLNPSLTINSPPPICTVDPTVPDSGPNNPDCIRTASGGNPDLKPIESTNFDASLEYYFTRSGSITVGVFRKELQGFVNNFTTDIADAEFGRLRINRPENGGAGRINGVEAAARTFFRAPWLPDWMSNFGALVNYTYVDGTSELAPGLAATLPGQQRIAGLSKHVANVSGFYENRWVSTRLSYNYRSDFVVSYGQVADPALGAGVLGPALPIIERGRGTLDFAATLSPIENITLTFNATNLLGAAVSNSRQFNALGQSYDWQTRFLESVYRVGVRFRF</sequence>
<dbReference type="EMBL" id="MDDS01000011">
    <property type="protein sequence ID" value="ODP38852.1"/>
    <property type="molecule type" value="Genomic_DNA"/>
</dbReference>
<keyword evidence="14" id="KW-1185">Reference proteome</keyword>
<dbReference type="SUPFAM" id="SSF56935">
    <property type="entry name" value="Porins"/>
    <property type="match status" value="1"/>
</dbReference>
<dbReference type="Pfam" id="PF07715">
    <property type="entry name" value="Plug"/>
    <property type="match status" value="1"/>
</dbReference>
<dbReference type="Gene3D" id="2.170.130.10">
    <property type="entry name" value="TonB-dependent receptor, plug domain"/>
    <property type="match status" value="1"/>
</dbReference>
<feature type="domain" description="TonB-dependent receptor-like beta-barrel" evidence="11">
    <location>
        <begin position="378"/>
        <end position="876"/>
    </location>
</feature>
<dbReference type="STRING" id="1888892.BFL28_13050"/>
<accession>A0A1E3LYE3</accession>
<gene>
    <name evidence="13" type="ORF">BFL28_13050</name>
</gene>
<dbReference type="Gene3D" id="2.40.170.20">
    <property type="entry name" value="TonB-dependent receptor, beta-barrel domain"/>
    <property type="match status" value="1"/>
</dbReference>